<dbReference type="SUPFAM" id="SSF52129">
    <property type="entry name" value="Caspase-like"/>
    <property type="match status" value="1"/>
</dbReference>
<dbReference type="Gene3D" id="3.40.50.1460">
    <property type="match status" value="1"/>
</dbReference>
<dbReference type="EMBL" id="VSRQ01000008">
    <property type="protein sequence ID" value="TYK44593.1"/>
    <property type="molecule type" value="Genomic_DNA"/>
</dbReference>
<dbReference type="Pfam" id="PF00656">
    <property type="entry name" value="Peptidase_C14"/>
    <property type="match status" value="1"/>
</dbReference>
<dbReference type="InterPro" id="IPR029030">
    <property type="entry name" value="Caspase-like_dom_sf"/>
</dbReference>
<organism evidence="2 3">
    <name type="scientific">Actinomadura decatromicini</name>
    <dbReference type="NCBI Taxonomy" id="2604572"/>
    <lineage>
        <taxon>Bacteria</taxon>
        <taxon>Bacillati</taxon>
        <taxon>Actinomycetota</taxon>
        <taxon>Actinomycetes</taxon>
        <taxon>Streptosporangiales</taxon>
        <taxon>Thermomonosporaceae</taxon>
        <taxon>Actinomadura</taxon>
    </lineage>
</organism>
<proteinExistence type="predicted"/>
<dbReference type="Proteomes" id="UP000323505">
    <property type="component" value="Unassembled WGS sequence"/>
</dbReference>
<feature type="domain" description="Peptidase C14 caspase" evidence="1">
    <location>
        <begin position="4"/>
        <end position="245"/>
    </location>
</feature>
<name>A0A5D3F8Q3_9ACTN</name>
<protein>
    <recommendedName>
        <fullName evidence="1">Peptidase C14 caspase domain-containing protein</fullName>
    </recommendedName>
</protein>
<dbReference type="GO" id="GO:0006508">
    <property type="term" value="P:proteolysis"/>
    <property type="evidence" value="ECO:0007669"/>
    <property type="project" value="InterPro"/>
</dbReference>
<keyword evidence="3" id="KW-1185">Reference proteome</keyword>
<evidence type="ECO:0000313" key="3">
    <source>
        <dbReference type="Proteomes" id="UP000323505"/>
    </source>
</evidence>
<dbReference type="GO" id="GO:0004197">
    <property type="term" value="F:cysteine-type endopeptidase activity"/>
    <property type="evidence" value="ECO:0007669"/>
    <property type="project" value="InterPro"/>
</dbReference>
<evidence type="ECO:0000259" key="1">
    <source>
        <dbReference type="Pfam" id="PF00656"/>
    </source>
</evidence>
<dbReference type="RefSeq" id="WP_148766832.1">
    <property type="nucleotide sequence ID" value="NZ_VSRQ01000008.1"/>
</dbReference>
<sequence>MRIHAVVIGVDVYADPAINKLSFARRDAEAVSAMLRSSSFAESIEITELFDDRATRVNIMQAIGVDLPRNSSSEDVVLVYFAGHGSPELETPGAETASRYLICHDSRYDSLLPTSIDVELDLARLAARLPAALVVFVTDACFSGFSGGRGIIGPMLAARRRENRMAVRLPELRLGEGTVFLGAAAEDEVAWEDPSLRHGVFTYFLHRGLTSAAGGERIGLSTLYDVVYEGVSRFSRSRQNPVMHGTVKGAYLPIFR</sequence>
<comment type="caution">
    <text evidence="2">The sequence shown here is derived from an EMBL/GenBank/DDBJ whole genome shotgun (WGS) entry which is preliminary data.</text>
</comment>
<gene>
    <name evidence="2" type="ORF">FXF68_34665</name>
</gene>
<evidence type="ECO:0000313" key="2">
    <source>
        <dbReference type="EMBL" id="TYK44593.1"/>
    </source>
</evidence>
<dbReference type="InterPro" id="IPR011600">
    <property type="entry name" value="Pept_C14_caspase"/>
</dbReference>
<accession>A0A5D3F8Q3</accession>
<dbReference type="AlphaFoldDB" id="A0A5D3F8Q3"/>
<reference evidence="2 3" key="1">
    <citation type="submission" date="2019-08" db="EMBL/GenBank/DDBJ databases">
        <title>Actinomadura sp. nov. CYP1-5 isolated from mountain soil.</title>
        <authorList>
            <person name="Songsumanus A."/>
            <person name="Kuncharoen N."/>
            <person name="Kudo T."/>
            <person name="Yuki M."/>
            <person name="Igarashi Y."/>
            <person name="Tanasupawat S."/>
        </authorList>
    </citation>
    <scope>NUCLEOTIDE SEQUENCE [LARGE SCALE GENOMIC DNA]</scope>
    <source>
        <strain evidence="2 3">CYP1-5</strain>
    </source>
</reference>